<protein>
    <submittedName>
        <fullName evidence="2">Uncharacterized protein</fullName>
    </submittedName>
</protein>
<keyword evidence="1" id="KW-1133">Transmembrane helix</keyword>
<reference evidence="2" key="1">
    <citation type="submission" date="2020-08" db="EMBL/GenBank/DDBJ databases">
        <title>Genome public.</title>
        <authorList>
            <person name="Liu C."/>
            <person name="Sun Q."/>
        </authorList>
    </citation>
    <scope>NUCLEOTIDE SEQUENCE</scope>
    <source>
        <strain evidence="2">NSJ-32</strain>
    </source>
</reference>
<evidence type="ECO:0000256" key="1">
    <source>
        <dbReference type="SAM" id="Phobius"/>
    </source>
</evidence>
<accession>A0A926DRC4</accession>
<evidence type="ECO:0000313" key="3">
    <source>
        <dbReference type="Proteomes" id="UP000657006"/>
    </source>
</evidence>
<proteinExistence type="predicted"/>
<feature type="transmembrane region" description="Helical" evidence="1">
    <location>
        <begin position="52"/>
        <end position="73"/>
    </location>
</feature>
<comment type="caution">
    <text evidence="2">The sequence shown here is derived from an EMBL/GenBank/DDBJ whole genome shotgun (WGS) entry which is preliminary data.</text>
</comment>
<dbReference type="AlphaFoldDB" id="A0A926DRC4"/>
<dbReference type="EMBL" id="JACRSQ010000002">
    <property type="protein sequence ID" value="MBC8542397.1"/>
    <property type="molecule type" value="Genomic_DNA"/>
</dbReference>
<feature type="transmembrane region" description="Helical" evidence="1">
    <location>
        <begin position="21"/>
        <end position="40"/>
    </location>
</feature>
<dbReference type="Proteomes" id="UP000657006">
    <property type="component" value="Unassembled WGS sequence"/>
</dbReference>
<keyword evidence="1" id="KW-0812">Transmembrane</keyword>
<keyword evidence="3" id="KW-1185">Reference proteome</keyword>
<name>A0A926DRC4_9FIRM</name>
<sequence length="223" mass="25337">MGKEITFKDLVIVFLRNIRKILFITIIAVVLMLALCFYLSKGNIEVKKLIIFFILGIILGVVVGVCIFTLLYIHSPKVRSASDIRCRYNLPIFAVLNYHDTNSVKGINKIINKIEKDVVSDNTTQVEIAKQSIAIMKAQYNFIFSGSVPIDSSQLNQISNEDEKIEYYDCIIENPGMIKALYGKDGVILIEKLNETTYERLNKQIIQIEALRKEIFGIILINA</sequence>
<dbReference type="RefSeq" id="WP_249289266.1">
    <property type="nucleotide sequence ID" value="NZ_JACRSQ010000002.1"/>
</dbReference>
<organism evidence="2 3">
    <name type="scientific">Bianquea renquensis</name>
    <dbReference type="NCBI Taxonomy" id="2763661"/>
    <lineage>
        <taxon>Bacteria</taxon>
        <taxon>Bacillati</taxon>
        <taxon>Bacillota</taxon>
        <taxon>Clostridia</taxon>
        <taxon>Eubacteriales</taxon>
        <taxon>Bianqueaceae</taxon>
        <taxon>Bianquea</taxon>
    </lineage>
</organism>
<evidence type="ECO:0000313" key="2">
    <source>
        <dbReference type="EMBL" id="MBC8542397.1"/>
    </source>
</evidence>
<keyword evidence="1" id="KW-0472">Membrane</keyword>
<gene>
    <name evidence="2" type="ORF">H8730_02400</name>
</gene>